<dbReference type="PANTHER" id="PTHR43677:SF11">
    <property type="entry name" value="ZINC-CONTAINING ALCOHOL DEHYDROGENASE"/>
    <property type="match status" value="1"/>
</dbReference>
<accession>A0A4U0RJZ7</accession>
<name>A0A4U0RJZ7_9ACTN</name>
<gene>
    <name evidence="2" type="ORF">FCI23_51485</name>
</gene>
<protein>
    <submittedName>
        <fullName evidence="2">Zinc-binding alcohol dehydrogenase family protein</fullName>
    </submittedName>
</protein>
<feature type="domain" description="Enoyl reductase (ER)" evidence="1">
    <location>
        <begin position="4"/>
        <end position="315"/>
    </location>
</feature>
<dbReference type="Gene3D" id="3.90.180.10">
    <property type="entry name" value="Medium-chain alcohol dehydrogenases, catalytic domain"/>
    <property type="match status" value="1"/>
</dbReference>
<sequence>MKAAVIDEVGAAPHATELADPSPAGDKQVVVKVEATALNSIDLHVAEGHHRAGPPKVPYVPGFEVVGTITTGPDQGLRVHATVPAGLVPGVNGGLAELLLTDRGACIPVPDGLDSVAAAAIGAVGAGADLSLRKAALQEGESVLVLGATGPLGAAAVQLAKLAGAKRVIAAGRNPERLAQVAGADSVAVLGDEPLSEQLAALGGPVDLVVDPLWGPWAVPALGCLVPGGRYLNIGAAAGDESGFRVEMLRGAQLSLIGFSGTTAKPADAYAAYNRVAALAVAGSFALPTDTYPLDDATKAWEAQASSPGKKIVVVP</sequence>
<dbReference type="Pfam" id="PF00107">
    <property type="entry name" value="ADH_zinc_N"/>
    <property type="match status" value="1"/>
</dbReference>
<organism evidence="2 3">
    <name type="scientific">Actinacidiphila oryziradicis</name>
    <dbReference type="NCBI Taxonomy" id="2571141"/>
    <lineage>
        <taxon>Bacteria</taxon>
        <taxon>Bacillati</taxon>
        <taxon>Actinomycetota</taxon>
        <taxon>Actinomycetes</taxon>
        <taxon>Kitasatosporales</taxon>
        <taxon>Streptomycetaceae</taxon>
        <taxon>Actinacidiphila</taxon>
    </lineage>
</organism>
<dbReference type="SUPFAM" id="SSF50129">
    <property type="entry name" value="GroES-like"/>
    <property type="match status" value="1"/>
</dbReference>
<dbReference type="GO" id="GO:0016491">
    <property type="term" value="F:oxidoreductase activity"/>
    <property type="evidence" value="ECO:0007669"/>
    <property type="project" value="InterPro"/>
</dbReference>
<dbReference type="Pfam" id="PF08240">
    <property type="entry name" value="ADH_N"/>
    <property type="match status" value="1"/>
</dbReference>
<dbReference type="SUPFAM" id="SSF51735">
    <property type="entry name" value="NAD(P)-binding Rossmann-fold domains"/>
    <property type="match status" value="1"/>
</dbReference>
<dbReference type="AlphaFoldDB" id="A0A4U0RJZ7"/>
<dbReference type="SMART" id="SM00829">
    <property type="entry name" value="PKS_ER"/>
    <property type="match status" value="1"/>
</dbReference>
<dbReference type="PANTHER" id="PTHR43677">
    <property type="entry name" value="SHORT-CHAIN DEHYDROGENASE/REDUCTASE"/>
    <property type="match status" value="1"/>
</dbReference>
<dbReference type="Gene3D" id="3.40.50.720">
    <property type="entry name" value="NAD(P)-binding Rossmann-like Domain"/>
    <property type="match status" value="1"/>
</dbReference>
<reference evidence="2 3" key="1">
    <citation type="submission" date="2019-04" db="EMBL/GenBank/DDBJ databases">
        <title>Streptomyces oryziradicis sp. nov., a novel actinomycete isolated from rhizosphere soil of rice (Oryza sativa L.).</title>
        <authorList>
            <person name="Li C."/>
        </authorList>
    </citation>
    <scope>NUCLEOTIDE SEQUENCE [LARGE SCALE GENOMIC DNA]</scope>
    <source>
        <strain evidence="2 3">NEAU-C40</strain>
    </source>
</reference>
<proteinExistence type="predicted"/>
<dbReference type="OrthoDB" id="9787435at2"/>
<dbReference type="InterPro" id="IPR036291">
    <property type="entry name" value="NAD(P)-bd_dom_sf"/>
</dbReference>
<evidence type="ECO:0000313" key="3">
    <source>
        <dbReference type="Proteomes" id="UP000305778"/>
    </source>
</evidence>
<dbReference type="InterPro" id="IPR020843">
    <property type="entry name" value="ER"/>
</dbReference>
<comment type="caution">
    <text evidence="2">The sequence shown here is derived from an EMBL/GenBank/DDBJ whole genome shotgun (WGS) entry which is preliminary data.</text>
</comment>
<evidence type="ECO:0000259" key="1">
    <source>
        <dbReference type="SMART" id="SM00829"/>
    </source>
</evidence>
<dbReference type="EMBL" id="SUMC01000169">
    <property type="protein sequence ID" value="TJZ96063.1"/>
    <property type="molecule type" value="Genomic_DNA"/>
</dbReference>
<dbReference type="Proteomes" id="UP000305778">
    <property type="component" value="Unassembled WGS sequence"/>
</dbReference>
<dbReference type="RefSeq" id="WP_136730852.1">
    <property type="nucleotide sequence ID" value="NZ_SUMC01000169.1"/>
</dbReference>
<keyword evidence="3" id="KW-1185">Reference proteome</keyword>
<dbReference type="InterPro" id="IPR013149">
    <property type="entry name" value="ADH-like_C"/>
</dbReference>
<dbReference type="InterPro" id="IPR013154">
    <property type="entry name" value="ADH-like_N"/>
</dbReference>
<evidence type="ECO:0000313" key="2">
    <source>
        <dbReference type="EMBL" id="TJZ96063.1"/>
    </source>
</evidence>
<dbReference type="InterPro" id="IPR011032">
    <property type="entry name" value="GroES-like_sf"/>
</dbReference>
<dbReference type="InterPro" id="IPR051397">
    <property type="entry name" value="Zn-ADH-like_protein"/>
</dbReference>